<dbReference type="AlphaFoldDB" id="A0A1Y2D1F3"/>
<evidence type="ECO:0000313" key="2">
    <source>
        <dbReference type="EMBL" id="ORY53121.1"/>
    </source>
</evidence>
<sequence>MFENSPTSSFFCISSTCFTISSRFATTSFNSANTAFNLTTSSLFSKSTPPPLAPAKSTSPNITRTIASSSPKTQIRS</sequence>
<proteinExistence type="predicted"/>
<keyword evidence="3" id="KW-1185">Reference proteome</keyword>
<accession>A0A1Y2D1F3</accession>
<comment type="caution">
    <text evidence="2">The sequence shown here is derived from an EMBL/GenBank/DDBJ whole genome shotgun (WGS) entry which is preliminary data.</text>
</comment>
<evidence type="ECO:0000313" key="3">
    <source>
        <dbReference type="Proteomes" id="UP000193642"/>
    </source>
</evidence>
<reference evidence="2 3" key="1">
    <citation type="submission" date="2016-07" db="EMBL/GenBank/DDBJ databases">
        <title>Pervasive Adenine N6-methylation of Active Genes in Fungi.</title>
        <authorList>
            <consortium name="DOE Joint Genome Institute"/>
            <person name="Mondo S.J."/>
            <person name="Dannebaum R.O."/>
            <person name="Kuo R.C."/>
            <person name="Labutti K."/>
            <person name="Haridas S."/>
            <person name="Kuo A."/>
            <person name="Salamov A."/>
            <person name="Ahrendt S.R."/>
            <person name="Lipzen A."/>
            <person name="Sullivan W."/>
            <person name="Andreopoulos W.B."/>
            <person name="Clum A."/>
            <person name="Lindquist E."/>
            <person name="Daum C."/>
            <person name="Ramamoorthy G.K."/>
            <person name="Gryganskyi A."/>
            <person name="Culley D."/>
            <person name="Magnuson J.K."/>
            <person name="James T.Y."/>
            <person name="O'Malley M.A."/>
            <person name="Stajich J.E."/>
            <person name="Spatafora J.W."/>
            <person name="Visel A."/>
            <person name="Grigoriev I.V."/>
        </authorList>
    </citation>
    <scope>NUCLEOTIDE SEQUENCE [LARGE SCALE GENOMIC DNA]</scope>
    <source>
        <strain evidence="2 3">JEL800</strain>
    </source>
</reference>
<dbReference type="EMBL" id="MCGO01000002">
    <property type="protein sequence ID" value="ORY53121.1"/>
    <property type="molecule type" value="Genomic_DNA"/>
</dbReference>
<protein>
    <submittedName>
        <fullName evidence="2">Uncharacterized protein</fullName>
    </submittedName>
</protein>
<dbReference type="Proteomes" id="UP000193642">
    <property type="component" value="Unassembled WGS sequence"/>
</dbReference>
<name>A0A1Y2D1F3_9FUNG</name>
<organism evidence="2 3">
    <name type="scientific">Rhizoclosmatium globosum</name>
    <dbReference type="NCBI Taxonomy" id="329046"/>
    <lineage>
        <taxon>Eukaryota</taxon>
        <taxon>Fungi</taxon>
        <taxon>Fungi incertae sedis</taxon>
        <taxon>Chytridiomycota</taxon>
        <taxon>Chytridiomycota incertae sedis</taxon>
        <taxon>Chytridiomycetes</taxon>
        <taxon>Chytridiales</taxon>
        <taxon>Chytriomycetaceae</taxon>
        <taxon>Rhizoclosmatium</taxon>
    </lineage>
</organism>
<evidence type="ECO:0000256" key="1">
    <source>
        <dbReference type="SAM" id="MobiDB-lite"/>
    </source>
</evidence>
<feature type="compositionally biased region" description="Polar residues" evidence="1">
    <location>
        <begin position="56"/>
        <end position="77"/>
    </location>
</feature>
<feature type="region of interest" description="Disordered" evidence="1">
    <location>
        <begin position="44"/>
        <end position="77"/>
    </location>
</feature>
<gene>
    <name evidence="2" type="ORF">BCR33DRAFT_187779</name>
</gene>